<evidence type="ECO:0000313" key="14">
    <source>
        <dbReference type="EMBL" id="KUG05008.1"/>
    </source>
</evidence>
<dbReference type="EMBL" id="LNQE01001831">
    <property type="protein sequence ID" value="KUG05008.1"/>
    <property type="molecule type" value="Genomic_DNA"/>
</dbReference>
<dbReference type="AlphaFoldDB" id="A0A0W8E8Q3"/>
<evidence type="ECO:0000256" key="11">
    <source>
        <dbReference type="ARBA" id="ARBA00023052"/>
    </source>
</evidence>
<dbReference type="PROSITE" id="PS00802">
    <property type="entry name" value="TRANSKETOLASE_2"/>
    <property type="match status" value="1"/>
</dbReference>
<dbReference type="GO" id="GO:0046872">
    <property type="term" value="F:metal ion binding"/>
    <property type="evidence" value="ECO:0007669"/>
    <property type="project" value="UniProtKB-KW"/>
</dbReference>
<dbReference type="NCBIfam" id="TIGR00204">
    <property type="entry name" value="dxs"/>
    <property type="match status" value="1"/>
</dbReference>
<keyword evidence="12" id="KW-0414">Isoprene biosynthesis</keyword>
<dbReference type="HAMAP" id="MF_00315">
    <property type="entry name" value="DXP_synth"/>
    <property type="match status" value="1"/>
</dbReference>
<evidence type="ECO:0000256" key="3">
    <source>
        <dbReference type="ARBA" id="ARBA00004980"/>
    </source>
</evidence>
<protein>
    <recommendedName>
        <fullName evidence="6">1-deoxy-D-xylulose-5-phosphate synthase</fullName>
        <ecNumber evidence="6">2.2.1.7</ecNumber>
    </recommendedName>
</protein>
<dbReference type="UniPathway" id="UPA00064">
    <property type="reaction ID" value="UER00091"/>
</dbReference>
<dbReference type="Pfam" id="PF13292">
    <property type="entry name" value="DXP_synthase_N"/>
    <property type="match status" value="1"/>
</dbReference>
<comment type="pathway">
    <text evidence="3">Metabolic intermediate biosynthesis; 1-deoxy-D-xylulose 5-phosphate biosynthesis; 1-deoxy-D-xylulose 5-phosphate from D-glyceraldehyde 3-phosphate and pyruvate: step 1/1.</text>
</comment>
<evidence type="ECO:0000256" key="10">
    <source>
        <dbReference type="ARBA" id="ARBA00022977"/>
    </source>
</evidence>
<dbReference type="PROSITE" id="PS00801">
    <property type="entry name" value="TRANSKETOLASE_1"/>
    <property type="match status" value="1"/>
</dbReference>
<dbReference type="InterPro" id="IPR005475">
    <property type="entry name" value="Transketolase-like_Pyr-bd"/>
</dbReference>
<comment type="similarity">
    <text evidence="4">Belongs to the transketolase family. DXPS subfamily.</text>
</comment>
<dbReference type="InterPro" id="IPR049557">
    <property type="entry name" value="Transketolase_CS"/>
</dbReference>
<evidence type="ECO:0000256" key="8">
    <source>
        <dbReference type="ARBA" id="ARBA00022723"/>
    </source>
</evidence>
<keyword evidence="8" id="KW-0479">Metal-binding</keyword>
<feature type="domain" description="Transketolase-like pyrimidine-binding" evidence="13">
    <location>
        <begin position="315"/>
        <end position="479"/>
    </location>
</feature>
<dbReference type="InterPro" id="IPR020826">
    <property type="entry name" value="Transketolase_BS"/>
</dbReference>
<dbReference type="Pfam" id="PF02780">
    <property type="entry name" value="Transketolase_C"/>
    <property type="match status" value="1"/>
</dbReference>
<dbReference type="PANTHER" id="PTHR43322:SF5">
    <property type="entry name" value="1-DEOXY-D-XYLULOSE-5-PHOSPHATE SYNTHASE, CHLOROPLASTIC"/>
    <property type="match status" value="1"/>
</dbReference>
<dbReference type="InterPro" id="IPR029061">
    <property type="entry name" value="THDP-binding"/>
</dbReference>
<name>A0A0W8E8Q3_9ZZZZ</name>
<dbReference type="InterPro" id="IPR033248">
    <property type="entry name" value="Transketolase_C"/>
</dbReference>
<dbReference type="EC" id="2.2.1.7" evidence="6"/>
<evidence type="ECO:0000256" key="5">
    <source>
        <dbReference type="ARBA" id="ARBA00011738"/>
    </source>
</evidence>
<evidence type="ECO:0000256" key="1">
    <source>
        <dbReference type="ARBA" id="ARBA00001946"/>
    </source>
</evidence>
<accession>A0A0W8E8Q3</accession>
<evidence type="ECO:0000256" key="12">
    <source>
        <dbReference type="ARBA" id="ARBA00023229"/>
    </source>
</evidence>
<evidence type="ECO:0000259" key="13">
    <source>
        <dbReference type="SMART" id="SM00861"/>
    </source>
</evidence>
<dbReference type="GO" id="GO:0009228">
    <property type="term" value="P:thiamine biosynthetic process"/>
    <property type="evidence" value="ECO:0007669"/>
    <property type="project" value="UniProtKB-KW"/>
</dbReference>
<evidence type="ECO:0000256" key="4">
    <source>
        <dbReference type="ARBA" id="ARBA00011081"/>
    </source>
</evidence>
<dbReference type="GO" id="GO:0019288">
    <property type="term" value="P:isopentenyl diphosphate biosynthetic process, methylerythritol 4-phosphate pathway"/>
    <property type="evidence" value="ECO:0007669"/>
    <property type="project" value="TreeGrafter"/>
</dbReference>
<dbReference type="GO" id="GO:0016114">
    <property type="term" value="P:terpenoid biosynthetic process"/>
    <property type="evidence" value="ECO:0007669"/>
    <property type="project" value="InterPro"/>
</dbReference>
<comment type="cofactor">
    <cofactor evidence="2">
        <name>thiamine diphosphate</name>
        <dbReference type="ChEBI" id="CHEBI:58937"/>
    </cofactor>
</comment>
<dbReference type="Pfam" id="PF02779">
    <property type="entry name" value="Transket_pyr"/>
    <property type="match status" value="1"/>
</dbReference>
<comment type="cofactor">
    <cofactor evidence="1">
        <name>Mg(2+)</name>
        <dbReference type="ChEBI" id="CHEBI:18420"/>
    </cofactor>
</comment>
<reference evidence="14" key="1">
    <citation type="journal article" date="2015" name="Proc. Natl. Acad. Sci. U.S.A.">
        <title>Networks of energetic and metabolic interactions define dynamics in microbial communities.</title>
        <authorList>
            <person name="Embree M."/>
            <person name="Liu J.K."/>
            <person name="Al-Bassam M.M."/>
            <person name="Zengler K."/>
        </authorList>
    </citation>
    <scope>NUCLEOTIDE SEQUENCE</scope>
</reference>
<sequence>MSGILDSIKSTEDIKKMKLKDMQGLAAEVRELLITSISQCGGHLAPNLGVVELSIALQNVFDTSIDRIIWDVGHQSYVHKILTGRKEAMMTLRQYGGLSGFPKSEESIHDAFNTGHSSTSISAALGMAVARDLQHQSYSVVAIIGDGALTGGMAFEALNHAGIEGRDLIVILNDNEMSISRNVGAMSGYLNRLRTDPSYSRTKEEIETHLMRIPGIGPNIARAAGKFKDLVKYLMVPGIIFEELGFTYIGPVNGHDLAEILPVLNNASKMKGPVLIHAITEKGRGYEPARRDPGTFHGVGPFDINTGRTIRKPIKTYTEIFGEYMVDRAQTDHQVVAITAAMANGTGLSEFAARYPERFFDTGICEQHAVTLSAGMAKAGMRPVVAIYSTFLQRAYDQIIHDVALQKLPVIFAIDRAGLVGEDGPTHHGVFDLAFLRNIPGMTIMAPADENELLDMFHTAFTINGPVAIRYPRGAGEGVKILPARQILNQGESKVLKNGSDLAIMAVGRGVSIASEAAALMEEKGIGTLLVDARFIKPLDTEMIKGIGDKFQRLVTIEDNCIDGGFGSAVLEALARNGQQIDTLSIGIPDEFVEHGKIELLLKYLNMDSVSIVETIINRWPELLGYSRELGLLNFGKN</sequence>
<dbReference type="SUPFAM" id="SSF52922">
    <property type="entry name" value="TK C-terminal domain-like"/>
    <property type="match status" value="1"/>
</dbReference>
<dbReference type="InterPro" id="IPR005477">
    <property type="entry name" value="Dxylulose-5-P_synthase"/>
</dbReference>
<dbReference type="CDD" id="cd07033">
    <property type="entry name" value="TPP_PYR_DXS_TK_like"/>
    <property type="match status" value="1"/>
</dbReference>
<proteinExistence type="inferred from homology"/>
<keyword evidence="7 14" id="KW-0808">Transferase</keyword>
<dbReference type="PANTHER" id="PTHR43322">
    <property type="entry name" value="1-D-DEOXYXYLULOSE 5-PHOSPHATE SYNTHASE-RELATED"/>
    <property type="match status" value="1"/>
</dbReference>
<dbReference type="Gene3D" id="3.40.50.970">
    <property type="match status" value="2"/>
</dbReference>
<dbReference type="CDD" id="cd02007">
    <property type="entry name" value="TPP_DXS"/>
    <property type="match status" value="1"/>
</dbReference>
<evidence type="ECO:0000256" key="6">
    <source>
        <dbReference type="ARBA" id="ARBA00013150"/>
    </source>
</evidence>
<dbReference type="NCBIfam" id="NF003933">
    <property type="entry name" value="PRK05444.2-2"/>
    <property type="match status" value="1"/>
</dbReference>
<gene>
    <name evidence="14" type="ORF">ASZ90_017497</name>
</gene>
<dbReference type="Gene3D" id="3.40.50.920">
    <property type="match status" value="1"/>
</dbReference>
<keyword evidence="11" id="KW-0786">Thiamine pyrophosphate</keyword>
<comment type="caution">
    <text evidence="14">The sequence shown here is derived from an EMBL/GenBank/DDBJ whole genome shotgun (WGS) entry which is preliminary data.</text>
</comment>
<evidence type="ECO:0000256" key="2">
    <source>
        <dbReference type="ARBA" id="ARBA00001964"/>
    </source>
</evidence>
<dbReference type="FunFam" id="3.40.50.970:FF:000005">
    <property type="entry name" value="1-deoxy-D-xylulose-5-phosphate synthase"/>
    <property type="match status" value="1"/>
</dbReference>
<evidence type="ECO:0000256" key="7">
    <source>
        <dbReference type="ARBA" id="ARBA00022679"/>
    </source>
</evidence>
<dbReference type="GO" id="GO:0005829">
    <property type="term" value="C:cytosol"/>
    <property type="evidence" value="ECO:0007669"/>
    <property type="project" value="TreeGrafter"/>
</dbReference>
<dbReference type="InterPro" id="IPR009014">
    <property type="entry name" value="Transketo_C/PFOR_II"/>
</dbReference>
<dbReference type="SMART" id="SM00861">
    <property type="entry name" value="Transket_pyr"/>
    <property type="match status" value="1"/>
</dbReference>
<comment type="subunit">
    <text evidence="5">Homodimer.</text>
</comment>
<dbReference type="SUPFAM" id="SSF52518">
    <property type="entry name" value="Thiamin diphosphate-binding fold (THDP-binding)"/>
    <property type="match status" value="2"/>
</dbReference>
<keyword evidence="9" id="KW-0460">Magnesium</keyword>
<evidence type="ECO:0000256" key="9">
    <source>
        <dbReference type="ARBA" id="ARBA00022842"/>
    </source>
</evidence>
<dbReference type="GO" id="GO:0008661">
    <property type="term" value="F:1-deoxy-D-xylulose-5-phosphate synthase activity"/>
    <property type="evidence" value="ECO:0007669"/>
    <property type="project" value="UniProtKB-EC"/>
</dbReference>
<organism evidence="14">
    <name type="scientific">hydrocarbon metagenome</name>
    <dbReference type="NCBI Taxonomy" id="938273"/>
    <lineage>
        <taxon>unclassified sequences</taxon>
        <taxon>metagenomes</taxon>
        <taxon>ecological metagenomes</taxon>
    </lineage>
</organism>
<keyword evidence="10" id="KW-0784">Thiamine biosynthesis</keyword>
<dbReference type="FunFam" id="3.40.50.920:FF:000002">
    <property type="entry name" value="1-deoxy-D-xylulose-5-phosphate synthase"/>
    <property type="match status" value="1"/>
</dbReference>